<dbReference type="GO" id="GO:0003677">
    <property type="term" value="F:DNA binding"/>
    <property type="evidence" value="ECO:0000318"/>
    <property type="project" value="GO_Central"/>
</dbReference>
<dbReference type="Proteomes" id="UP000030748">
    <property type="component" value="Unassembled WGS sequence"/>
</dbReference>
<evidence type="ECO:0000256" key="5">
    <source>
        <dbReference type="PROSITE-ProRule" id="PRU00285"/>
    </source>
</evidence>
<dbReference type="InterPro" id="IPR001606">
    <property type="entry name" value="ARID_dom"/>
</dbReference>
<dbReference type="FunFam" id="2.60.40.790:FF:000014">
    <property type="entry name" value="AT-rich interactive domain-containing protein 3"/>
    <property type="match status" value="1"/>
</dbReference>
<dbReference type="PROSITE" id="PS51011">
    <property type="entry name" value="ARID"/>
    <property type="match status" value="1"/>
</dbReference>
<feature type="compositionally biased region" description="Basic and acidic residues" evidence="6">
    <location>
        <begin position="1"/>
        <end position="11"/>
    </location>
</feature>
<dbReference type="InterPro" id="IPR045147">
    <property type="entry name" value="ARI3A/B/C"/>
</dbReference>
<evidence type="ECO:0000313" key="10">
    <source>
        <dbReference type="Proteomes" id="UP000030748"/>
    </source>
</evidence>
<feature type="compositionally biased region" description="Basic and acidic residues" evidence="6">
    <location>
        <begin position="63"/>
        <end position="81"/>
    </location>
</feature>
<dbReference type="Pfam" id="PF01388">
    <property type="entry name" value="ARID"/>
    <property type="match status" value="1"/>
</dbReference>
<accession>A0A022RQI8</accession>
<dbReference type="InterPro" id="IPR008978">
    <property type="entry name" value="HSP20-like_chaperone"/>
</dbReference>
<dbReference type="InterPro" id="IPR036431">
    <property type="entry name" value="ARID_dom_sf"/>
</dbReference>
<feature type="compositionally biased region" description="Basic and acidic residues" evidence="6">
    <location>
        <begin position="95"/>
        <end position="105"/>
    </location>
</feature>
<dbReference type="STRING" id="4155.A0A022RQI8"/>
<dbReference type="Gene3D" id="1.10.150.60">
    <property type="entry name" value="ARID DNA-binding domain"/>
    <property type="match status" value="1"/>
</dbReference>
<dbReference type="GO" id="GO:0005634">
    <property type="term" value="C:nucleus"/>
    <property type="evidence" value="ECO:0000318"/>
    <property type="project" value="GO_Central"/>
</dbReference>
<feature type="domain" description="ARID" evidence="8">
    <location>
        <begin position="328"/>
        <end position="419"/>
    </location>
</feature>
<name>A0A022RQI8_ERYGU</name>
<feature type="region of interest" description="Disordered" evidence="6">
    <location>
        <begin position="187"/>
        <end position="207"/>
    </location>
</feature>
<dbReference type="PANTHER" id="PTHR15348:SF17">
    <property type="entry name" value="AT-RICH INTERACTIVE DOMAIN-CONTAINING PROTEIN 5"/>
    <property type="match status" value="1"/>
</dbReference>
<dbReference type="SMART" id="SM01014">
    <property type="entry name" value="ARID"/>
    <property type="match status" value="1"/>
</dbReference>
<dbReference type="CDD" id="cd16100">
    <property type="entry name" value="ARID"/>
    <property type="match status" value="1"/>
</dbReference>
<dbReference type="PROSITE" id="PS01031">
    <property type="entry name" value="SHSP"/>
    <property type="match status" value="1"/>
</dbReference>
<dbReference type="Gene3D" id="2.60.40.790">
    <property type="match status" value="1"/>
</dbReference>
<keyword evidence="1" id="KW-0805">Transcription regulation</keyword>
<evidence type="ECO:0000313" key="9">
    <source>
        <dbReference type="EMBL" id="EYU41205.1"/>
    </source>
</evidence>
<keyword evidence="3" id="KW-0804">Transcription</keyword>
<dbReference type="AlphaFoldDB" id="A0A022RQI8"/>
<dbReference type="GO" id="GO:0006357">
    <property type="term" value="P:regulation of transcription by RNA polymerase II"/>
    <property type="evidence" value="ECO:0000318"/>
    <property type="project" value="GO_Central"/>
</dbReference>
<evidence type="ECO:0000256" key="3">
    <source>
        <dbReference type="ARBA" id="ARBA00023163"/>
    </source>
</evidence>
<keyword evidence="2" id="KW-0238">DNA-binding</keyword>
<evidence type="ECO:0000256" key="4">
    <source>
        <dbReference type="ARBA" id="ARBA00023242"/>
    </source>
</evidence>
<evidence type="ECO:0000256" key="6">
    <source>
        <dbReference type="SAM" id="MobiDB-lite"/>
    </source>
</evidence>
<dbReference type="PANTHER" id="PTHR15348">
    <property type="entry name" value="AT-RICH INTERACTIVE DOMAIN-CONTAINING PROTEIN ARID DOMAIN- CONTAINING PROTEIN DEAD RINGER PROTEIN B-CELL REGULATOR OF IGH TRANSCRIPTION BRIGHT"/>
    <property type="match status" value="1"/>
</dbReference>
<dbReference type="SMART" id="SM00501">
    <property type="entry name" value="BRIGHT"/>
    <property type="match status" value="1"/>
</dbReference>
<evidence type="ECO:0000259" key="7">
    <source>
        <dbReference type="PROSITE" id="PS01031"/>
    </source>
</evidence>
<keyword evidence="10" id="KW-1185">Reference proteome</keyword>
<comment type="similarity">
    <text evidence="5">Belongs to the small heat shock protein (HSP20) family.</text>
</comment>
<dbReference type="EMBL" id="KI630353">
    <property type="protein sequence ID" value="EYU41205.1"/>
    <property type="molecule type" value="Genomic_DNA"/>
</dbReference>
<dbReference type="CDD" id="cd00298">
    <property type="entry name" value="ACD_sHsps_p23-like"/>
    <property type="match status" value="1"/>
</dbReference>
<dbReference type="SUPFAM" id="SSF49764">
    <property type="entry name" value="HSP20-like chaperones"/>
    <property type="match status" value="1"/>
</dbReference>
<feature type="region of interest" description="Disordered" evidence="6">
    <location>
        <begin position="1"/>
        <end position="175"/>
    </location>
</feature>
<evidence type="ECO:0000259" key="8">
    <source>
        <dbReference type="PROSITE" id="PS51011"/>
    </source>
</evidence>
<evidence type="ECO:0000256" key="2">
    <source>
        <dbReference type="ARBA" id="ARBA00023125"/>
    </source>
</evidence>
<evidence type="ECO:0008006" key="11">
    <source>
        <dbReference type="Google" id="ProtNLM"/>
    </source>
</evidence>
<feature type="domain" description="SHSP" evidence="7">
    <location>
        <begin position="525"/>
        <end position="626"/>
    </location>
</feature>
<keyword evidence="4" id="KW-0539">Nucleus</keyword>
<organism evidence="9 10">
    <name type="scientific">Erythranthe guttata</name>
    <name type="common">Yellow monkey flower</name>
    <name type="synonym">Mimulus guttatus</name>
    <dbReference type="NCBI Taxonomy" id="4155"/>
    <lineage>
        <taxon>Eukaryota</taxon>
        <taxon>Viridiplantae</taxon>
        <taxon>Streptophyta</taxon>
        <taxon>Embryophyta</taxon>
        <taxon>Tracheophyta</taxon>
        <taxon>Spermatophyta</taxon>
        <taxon>Magnoliopsida</taxon>
        <taxon>eudicotyledons</taxon>
        <taxon>Gunneridae</taxon>
        <taxon>Pentapetalae</taxon>
        <taxon>asterids</taxon>
        <taxon>lamiids</taxon>
        <taxon>Lamiales</taxon>
        <taxon>Phrymaceae</taxon>
        <taxon>Erythranthe</taxon>
    </lineage>
</organism>
<dbReference type="InterPro" id="IPR002068">
    <property type="entry name" value="A-crystallin/Hsp20_dom"/>
</dbReference>
<evidence type="ECO:0000256" key="1">
    <source>
        <dbReference type="ARBA" id="ARBA00023015"/>
    </source>
</evidence>
<gene>
    <name evidence="9" type="ORF">MIMGU_mgv1a002907mg</name>
</gene>
<feature type="compositionally biased region" description="Polar residues" evidence="6">
    <location>
        <begin position="44"/>
        <end position="61"/>
    </location>
</feature>
<dbReference type="eggNOG" id="KOG2744">
    <property type="taxonomic scope" value="Eukaryota"/>
</dbReference>
<dbReference type="SUPFAM" id="SSF46774">
    <property type="entry name" value="ARID-like"/>
    <property type="match status" value="1"/>
</dbReference>
<proteinExistence type="inferred from homology"/>
<reference evidence="9 10" key="1">
    <citation type="journal article" date="2013" name="Proc. Natl. Acad. Sci. U.S.A.">
        <title>Fine-scale variation in meiotic recombination in Mimulus inferred from population shotgun sequencing.</title>
        <authorList>
            <person name="Hellsten U."/>
            <person name="Wright K.M."/>
            <person name="Jenkins J."/>
            <person name="Shu S."/>
            <person name="Yuan Y."/>
            <person name="Wessler S.R."/>
            <person name="Schmutz J."/>
            <person name="Willis J.H."/>
            <person name="Rokhsar D.S."/>
        </authorList>
    </citation>
    <scope>NUCLEOTIDE SEQUENCE [LARGE SCALE GENOMIC DNA]</scope>
    <source>
        <strain evidence="10">cv. DUN x IM62</strain>
    </source>
</reference>
<dbReference type="FunFam" id="1.10.150.60:FF:000009">
    <property type="entry name" value="AT-rich interactive domain-containing protein 3"/>
    <property type="match status" value="1"/>
</dbReference>
<protein>
    <recommendedName>
        <fullName evidence="11">ARID domain-containing protein</fullName>
    </recommendedName>
</protein>
<sequence>MEEAGKHDHDSGNNVEESLSKVLDSKTEIEGENPPSEVRVVGDANTSENGVSNEANSNATVKSEIEDQSNHASEANDRINLEEIMGEQTNTNSNNDERSSTKPELEEQTDAISLVDKHTVSENEVVEQNTTNGVVKEDKSAENGVEGGNPVKNMIEENPIGDGAAEMPETIGMEDGGCVEHVPRKELTNGNAESVSDHRENRNSQTELSLDAALQSQNAAITEVPMGGDVEMEVASKESEDKTVNNEAKEHGKEIILASPVSDENAKNVETATKQGGHDSSLLNQPEAATPSSLLIHNPAKIRDRSGETSKTVFTALPQMAEGDDGTLEDQAAFMKELETFHRERAIDFKPPKFYGQPLNCLKLWRAVIRLGGYDRVTGSKLWRQVGESFHPPKTCTTVSWTFRIFYEKSLRDYEAHKIQSGDLQLPVPMLPEASGADCEENGYQGAGSGRARRDAAARAMQGWHVQRLFGGEAGDPVIKDKNLNSMAKREKNVKSIGSLKQKRPNEVENSVKYARAESSKQLVTSVVDVGPPADWVKINVRQTEDCFEVYALVPGLLREEVRVQSDPAGRLVITGQPEQVENPWGVTPFKKVVSLPLRIDPLKTSAVVSLHGRLFVRVPFELSNT</sequence>